<gene>
    <name evidence="1" type="ORF">AVDCRST_MAG37-3702</name>
</gene>
<proteinExistence type="predicted"/>
<reference evidence="1" key="1">
    <citation type="submission" date="2020-02" db="EMBL/GenBank/DDBJ databases">
        <authorList>
            <person name="Meier V. D."/>
        </authorList>
    </citation>
    <scope>NUCLEOTIDE SEQUENCE</scope>
    <source>
        <strain evidence="1">AVDCRST_MAG37</strain>
    </source>
</reference>
<dbReference type="AlphaFoldDB" id="A0A6J4R0E9"/>
<name>A0A6J4R0E9_9ACTN</name>
<evidence type="ECO:0000313" key="1">
    <source>
        <dbReference type="EMBL" id="CAA9460508.1"/>
    </source>
</evidence>
<organism evidence="1">
    <name type="scientific">uncultured Rubrobacteraceae bacterium</name>
    <dbReference type="NCBI Taxonomy" id="349277"/>
    <lineage>
        <taxon>Bacteria</taxon>
        <taxon>Bacillati</taxon>
        <taxon>Actinomycetota</taxon>
        <taxon>Rubrobacteria</taxon>
        <taxon>Rubrobacterales</taxon>
        <taxon>Rubrobacteraceae</taxon>
        <taxon>environmental samples</taxon>
    </lineage>
</organism>
<sequence>MFVSAYGPSGETPVEEVPERPVVVRLEVVLRGLRRLWMLGAVATAAKRS</sequence>
<accession>A0A6J4R0E9</accession>
<dbReference type="EMBL" id="CADCVD010000192">
    <property type="protein sequence ID" value="CAA9460508.1"/>
    <property type="molecule type" value="Genomic_DNA"/>
</dbReference>
<protein>
    <submittedName>
        <fullName evidence="1">Uncharacterized protein</fullName>
    </submittedName>
</protein>